<reference evidence="9" key="1">
    <citation type="submission" date="2017-09" db="EMBL/GenBank/DDBJ databases">
        <title>Depth-based differentiation of microbial function through sediment-hosted aquifers and enrichment of novel symbionts in the deep terrestrial subsurface.</title>
        <authorList>
            <person name="Probst A.J."/>
            <person name="Ladd B."/>
            <person name="Jarett J.K."/>
            <person name="Geller-Mcgrath D.E."/>
            <person name="Sieber C.M.K."/>
            <person name="Emerson J.B."/>
            <person name="Anantharaman K."/>
            <person name="Thomas B.C."/>
            <person name="Malmstrom R."/>
            <person name="Stieglmeier M."/>
            <person name="Klingl A."/>
            <person name="Woyke T."/>
            <person name="Ryan C.M."/>
            <person name="Banfield J.F."/>
        </authorList>
    </citation>
    <scope>NUCLEOTIDE SEQUENCE [LARGE SCALE GENOMIC DNA]</scope>
</reference>
<dbReference type="Gene3D" id="1.10.150.20">
    <property type="entry name" value="5' to 3' exonuclease, C-terminal subdomain"/>
    <property type="match status" value="1"/>
</dbReference>
<dbReference type="GO" id="GO:0006508">
    <property type="term" value="P:proteolysis"/>
    <property type="evidence" value="ECO:0007669"/>
    <property type="project" value="UniProtKB-KW"/>
</dbReference>
<dbReference type="NCBIfam" id="NF000642">
    <property type="entry name" value="PRK00024.1"/>
    <property type="match status" value="1"/>
</dbReference>
<dbReference type="InterPro" id="IPR001405">
    <property type="entry name" value="UPF0758"/>
</dbReference>
<dbReference type="Pfam" id="PF04002">
    <property type="entry name" value="RadC"/>
    <property type="match status" value="1"/>
</dbReference>
<dbReference type="AlphaFoldDB" id="A0A2M7AW21"/>
<evidence type="ECO:0000256" key="3">
    <source>
        <dbReference type="ARBA" id="ARBA00022801"/>
    </source>
</evidence>
<dbReference type="InterPro" id="IPR037518">
    <property type="entry name" value="MPN"/>
</dbReference>
<keyword evidence="1" id="KW-0645">Protease</keyword>
<evidence type="ECO:0000259" key="7">
    <source>
        <dbReference type="PROSITE" id="PS50249"/>
    </source>
</evidence>
<evidence type="ECO:0000256" key="2">
    <source>
        <dbReference type="ARBA" id="ARBA00022723"/>
    </source>
</evidence>
<dbReference type="PANTHER" id="PTHR30471:SF3">
    <property type="entry name" value="UPF0758 PROTEIN YEES-RELATED"/>
    <property type="match status" value="1"/>
</dbReference>
<evidence type="ECO:0000256" key="4">
    <source>
        <dbReference type="ARBA" id="ARBA00022833"/>
    </source>
</evidence>
<keyword evidence="5" id="KW-0482">Metalloprotease</keyword>
<sequence length="227" mass="25115">MTKSFTLHDLPKEERPRERLVKFGEQALSAQELLQLVLGRGIGGESVAVTAQKLLSQFGSLEKLSEASVEELSSVKGIGLAKAAQIKAACEIGRRISTQTPSYKSKELTDPEKVFKFMRSRVKDYHKEHFYMIALNTRNLTVSEVSIGTLDSSLVHPREVFSEAIKSKAASVIFIHNHPSGDPKPSEDDLVITKKLIKAGEILGIAVTDHIIITRNNYFSLKDQGLI</sequence>
<keyword evidence="2" id="KW-0479">Metal-binding</keyword>
<keyword evidence="4" id="KW-0862">Zinc</keyword>
<dbReference type="Gene3D" id="3.40.140.10">
    <property type="entry name" value="Cytidine Deaminase, domain 2"/>
    <property type="match status" value="1"/>
</dbReference>
<dbReference type="InterPro" id="IPR046778">
    <property type="entry name" value="UPF0758_N"/>
</dbReference>
<dbReference type="NCBIfam" id="TIGR00608">
    <property type="entry name" value="radc"/>
    <property type="match status" value="1"/>
</dbReference>
<dbReference type="EMBL" id="PEVY01000085">
    <property type="protein sequence ID" value="PIU74817.1"/>
    <property type="molecule type" value="Genomic_DNA"/>
</dbReference>
<gene>
    <name evidence="8" type="ORF">COS76_04055</name>
</gene>
<dbReference type="GO" id="GO:0008237">
    <property type="term" value="F:metallopeptidase activity"/>
    <property type="evidence" value="ECO:0007669"/>
    <property type="project" value="UniProtKB-KW"/>
</dbReference>
<evidence type="ECO:0000256" key="1">
    <source>
        <dbReference type="ARBA" id="ARBA00022670"/>
    </source>
</evidence>
<comment type="similarity">
    <text evidence="6">Belongs to the UPF0758 family.</text>
</comment>
<feature type="domain" description="MPN" evidence="7">
    <location>
        <begin position="107"/>
        <end position="227"/>
    </location>
</feature>
<comment type="caution">
    <text evidence="8">The sequence shown here is derived from an EMBL/GenBank/DDBJ whole genome shotgun (WGS) entry which is preliminary data.</text>
</comment>
<protein>
    <recommendedName>
        <fullName evidence="7">MPN domain-containing protein</fullName>
    </recommendedName>
</protein>
<dbReference type="InterPro" id="IPR010994">
    <property type="entry name" value="RuvA_2-like"/>
</dbReference>
<dbReference type="InterPro" id="IPR020891">
    <property type="entry name" value="UPF0758_CS"/>
</dbReference>
<evidence type="ECO:0000256" key="5">
    <source>
        <dbReference type="ARBA" id="ARBA00023049"/>
    </source>
</evidence>
<dbReference type="PANTHER" id="PTHR30471">
    <property type="entry name" value="DNA REPAIR PROTEIN RADC"/>
    <property type="match status" value="1"/>
</dbReference>
<dbReference type="CDD" id="cd08071">
    <property type="entry name" value="MPN_DUF2466"/>
    <property type="match status" value="1"/>
</dbReference>
<dbReference type="InterPro" id="IPR025657">
    <property type="entry name" value="RadC_JAB"/>
</dbReference>
<evidence type="ECO:0000313" key="8">
    <source>
        <dbReference type="EMBL" id="PIU74817.1"/>
    </source>
</evidence>
<dbReference type="Pfam" id="PF20582">
    <property type="entry name" value="UPF0758_N"/>
    <property type="match status" value="1"/>
</dbReference>
<dbReference type="SUPFAM" id="SSF47781">
    <property type="entry name" value="RuvA domain 2-like"/>
    <property type="match status" value="1"/>
</dbReference>
<dbReference type="PROSITE" id="PS50249">
    <property type="entry name" value="MPN"/>
    <property type="match status" value="1"/>
</dbReference>
<keyword evidence="3" id="KW-0378">Hydrolase</keyword>
<accession>A0A2M7AW21</accession>
<dbReference type="PROSITE" id="PS01302">
    <property type="entry name" value="UPF0758"/>
    <property type="match status" value="1"/>
</dbReference>
<dbReference type="Proteomes" id="UP000228775">
    <property type="component" value="Unassembled WGS sequence"/>
</dbReference>
<proteinExistence type="inferred from homology"/>
<organism evidence="8 9">
    <name type="scientific">Candidatus Portnoybacteria bacterium CG06_land_8_20_14_3_00_39_12</name>
    <dbReference type="NCBI Taxonomy" id="1974809"/>
    <lineage>
        <taxon>Bacteria</taxon>
        <taxon>Candidatus Portnoyibacteriota</taxon>
    </lineage>
</organism>
<evidence type="ECO:0000256" key="6">
    <source>
        <dbReference type="RuleBase" id="RU003797"/>
    </source>
</evidence>
<name>A0A2M7AW21_9BACT</name>
<evidence type="ECO:0000313" key="9">
    <source>
        <dbReference type="Proteomes" id="UP000228775"/>
    </source>
</evidence>
<dbReference type="GO" id="GO:0046872">
    <property type="term" value="F:metal ion binding"/>
    <property type="evidence" value="ECO:0007669"/>
    <property type="project" value="UniProtKB-KW"/>
</dbReference>